<dbReference type="AlphaFoldDB" id="A0A182UKN3"/>
<reference evidence="1" key="2">
    <citation type="submission" date="2020-05" db="UniProtKB">
        <authorList>
            <consortium name="EnsemblMetazoa"/>
        </authorList>
    </citation>
    <scope>IDENTIFICATION</scope>
    <source>
        <strain evidence="1">CM1001059</strain>
    </source>
</reference>
<name>A0A182UKN3_9DIPT</name>
<reference evidence="2" key="1">
    <citation type="submission" date="2014-01" db="EMBL/GenBank/DDBJ databases">
        <title>The Genome Sequence of Anopheles melas CM1001059_A (V2).</title>
        <authorList>
            <consortium name="The Broad Institute Genomics Platform"/>
            <person name="Neafsey D.E."/>
            <person name="Besansky N."/>
            <person name="Howell P."/>
            <person name="Walton C."/>
            <person name="Young S.K."/>
            <person name="Zeng Q."/>
            <person name="Gargeya S."/>
            <person name="Fitzgerald M."/>
            <person name="Haas B."/>
            <person name="Abouelleil A."/>
            <person name="Allen A.W."/>
            <person name="Alvarado L."/>
            <person name="Arachchi H.M."/>
            <person name="Berlin A.M."/>
            <person name="Chapman S.B."/>
            <person name="Gainer-Dewar J."/>
            <person name="Goldberg J."/>
            <person name="Griggs A."/>
            <person name="Gujja S."/>
            <person name="Hansen M."/>
            <person name="Howarth C."/>
            <person name="Imamovic A."/>
            <person name="Ireland A."/>
            <person name="Larimer J."/>
            <person name="McCowan C."/>
            <person name="Murphy C."/>
            <person name="Pearson M."/>
            <person name="Poon T.W."/>
            <person name="Priest M."/>
            <person name="Roberts A."/>
            <person name="Saif S."/>
            <person name="Shea T."/>
            <person name="Sisk P."/>
            <person name="Sykes S."/>
            <person name="Wortman J."/>
            <person name="Nusbaum C."/>
            <person name="Birren B."/>
        </authorList>
    </citation>
    <scope>NUCLEOTIDE SEQUENCE [LARGE SCALE GENOMIC DNA]</scope>
    <source>
        <strain evidence="2">CM1001059</strain>
    </source>
</reference>
<sequence>MQRKSLANTDDLGGVDAWCELPKAGAESGRVPALIGVDTALTEADGPWLLLALIVFVHWYTQERGHDGDERSVDSVGLIRQQIHFRRKNSEKGMLLLLLPRPYGNAVLMRTVLGRTLHETISFTFI</sequence>
<keyword evidence="2" id="KW-1185">Reference proteome</keyword>
<dbReference type="EnsemblMetazoa" id="AMEC022154-RA">
    <property type="protein sequence ID" value="AMEC022154-PA"/>
    <property type="gene ID" value="AMEC022154"/>
</dbReference>
<dbReference type="Proteomes" id="UP000075902">
    <property type="component" value="Unassembled WGS sequence"/>
</dbReference>
<protein>
    <submittedName>
        <fullName evidence="1">Uncharacterized protein</fullName>
    </submittedName>
</protein>
<dbReference type="VEuPathDB" id="VectorBase:AMEC022154"/>
<organism evidence="1 2">
    <name type="scientific">Anopheles melas</name>
    <dbReference type="NCBI Taxonomy" id="34690"/>
    <lineage>
        <taxon>Eukaryota</taxon>
        <taxon>Metazoa</taxon>
        <taxon>Ecdysozoa</taxon>
        <taxon>Arthropoda</taxon>
        <taxon>Hexapoda</taxon>
        <taxon>Insecta</taxon>
        <taxon>Pterygota</taxon>
        <taxon>Neoptera</taxon>
        <taxon>Endopterygota</taxon>
        <taxon>Diptera</taxon>
        <taxon>Nematocera</taxon>
        <taxon>Culicoidea</taxon>
        <taxon>Culicidae</taxon>
        <taxon>Anophelinae</taxon>
        <taxon>Anopheles</taxon>
    </lineage>
</organism>
<evidence type="ECO:0000313" key="2">
    <source>
        <dbReference type="Proteomes" id="UP000075902"/>
    </source>
</evidence>
<accession>A0A182UKN3</accession>
<evidence type="ECO:0000313" key="1">
    <source>
        <dbReference type="EnsemblMetazoa" id="AMEC022154-PA"/>
    </source>
</evidence>
<proteinExistence type="predicted"/>